<dbReference type="EMBL" id="SNRY01000408">
    <property type="protein sequence ID" value="KAA6341153.1"/>
    <property type="molecule type" value="Genomic_DNA"/>
</dbReference>
<dbReference type="PROSITE" id="PS51257">
    <property type="entry name" value="PROKAR_LIPOPROTEIN"/>
    <property type="match status" value="1"/>
</dbReference>
<sequence>MKKITYFSLFVAVLFTVFACSSSPKSQPQSEPESEEIIVQVQSPGDVAKEYLEYAIAGDYETLVASVAVIGDATAEDFEKQKEVILTFLKEGTVNSVVEEKGGVKTIEIVSETLSENESEAQVVLKQTFGNDETQEQIYDLVKQDDTWKWIFNPAF</sequence>
<accession>A0A5J4S706</accession>
<proteinExistence type="predicted"/>
<gene>
    <name evidence="1" type="ORF">EZS27_011021</name>
</gene>
<organism evidence="1">
    <name type="scientific">termite gut metagenome</name>
    <dbReference type="NCBI Taxonomy" id="433724"/>
    <lineage>
        <taxon>unclassified sequences</taxon>
        <taxon>metagenomes</taxon>
        <taxon>organismal metagenomes</taxon>
    </lineage>
</organism>
<reference evidence="1" key="1">
    <citation type="submission" date="2019-03" db="EMBL/GenBank/DDBJ databases">
        <title>Single cell metagenomics reveals metabolic interactions within the superorganism composed of flagellate Streblomastix strix and complex community of Bacteroidetes bacteria on its surface.</title>
        <authorList>
            <person name="Treitli S.C."/>
            <person name="Kolisko M."/>
            <person name="Husnik F."/>
            <person name="Keeling P."/>
            <person name="Hampl V."/>
        </authorList>
    </citation>
    <scope>NUCLEOTIDE SEQUENCE</scope>
    <source>
        <strain evidence="1">STM</strain>
    </source>
</reference>
<evidence type="ECO:0000313" key="1">
    <source>
        <dbReference type="EMBL" id="KAA6341153.1"/>
    </source>
</evidence>
<protein>
    <submittedName>
        <fullName evidence="1">Uncharacterized protein</fullName>
    </submittedName>
</protein>
<name>A0A5J4S706_9ZZZZ</name>
<dbReference type="Gene3D" id="3.10.450.50">
    <property type="match status" value="1"/>
</dbReference>
<dbReference type="AlphaFoldDB" id="A0A5J4S706"/>
<comment type="caution">
    <text evidence="1">The sequence shown here is derived from an EMBL/GenBank/DDBJ whole genome shotgun (WGS) entry which is preliminary data.</text>
</comment>